<protein>
    <submittedName>
        <fullName evidence="2">Uncharacterized protein</fullName>
    </submittedName>
</protein>
<dbReference type="AlphaFoldDB" id="A0A856MP47"/>
<dbReference type="EMBL" id="CP030118">
    <property type="protein sequence ID" value="QDL11057.1"/>
    <property type="molecule type" value="Genomic_DNA"/>
</dbReference>
<evidence type="ECO:0000256" key="1">
    <source>
        <dbReference type="SAM" id="Phobius"/>
    </source>
</evidence>
<organism evidence="2 3">
    <name type="scientific">Brasilonema sennae CENA114</name>
    <dbReference type="NCBI Taxonomy" id="415709"/>
    <lineage>
        <taxon>Bacteria</taxon>
        <taxon>Bacillati</taxon>
        <taxon>Cyanobacteriota</taxon>
        <taxon>Cyanophyceae</taxon>
        <taxon>Nostocales</taxon>
        <taxon>Scytonemataceae</taxon>
        <taxon>Brasilonema</taxon>
        <taxon>Bromeliae group (in: Brasilonema)</taxon>
    </lineage>
</organism>
<proteinExistence type="predicted"/>
<keyword evidence="1" id="KW-0812">Transmembrane</keyword>
<evidence type="ECO:0000313" key="2">
    <source>
        <dbReference type="EMBL" id="QDL11057.1"/>
    </source>
</evidence>
<keyword evidence="1" id="KW-1133">Transmembrane helix</keyword>
<dbReference type="KEGG" id="bsen:DP114_26990"/>
<dbReference type="RefSeq" id="WP_169266466.1">
    <property type="nucleotide sequence ID" value="NZ_CAWOXK010000001.1"/>
</dbReference>
<keyword evidence="3" id="KW-1185">Reference proteome</keyword>
<name>A0A856MP47_9CYAN</name>
<reference evidence="2 3" key="1">
    <citation type="submission" date="2018-06" db="EMBL/GenBank/DDBJ databases">
        <title>Comparative genomics of Brasilonema spp. strains.</title>
        <authorList>
            <person name="Alvarenga D.O."/>
            <person name="Fiore M.F."/>
            <person name="Varani A.M."/>
        </authorList>
    </citation>
    <scope>NUCLEOTIDE SEQUENCE [LARGE SCALE GENOMIC DNA]</scope>
    <source>
        <strain evidence="2 3">CENA114</strain>
    </source>
</reference>
<gene>
    <name evidence="2" type="ORF">DP114_26990</name>
</gene>
<keyword evidence="1" id="KW-0472">Membrane</keyword>
<evidence type="ECO:0000313" key="3">
    <source>
        <dbReference type="Proteomes" id="UP000503129"/>
    </source>
</evidence>
<feature type="transmembrane region" description="Helical" evidence="1">
    <location>
        <begin position="14"/>
        <end position="35"/>
    </location>
</feature>
<accession>A0A856MP47</accession>
<sequence length="257" mass="27608">MQNNIRKQNNIKKFVSPGLLGIPLVGALVLVGLVVNRPKPVMSNQLAYIDQSAESAEDSGLPTYTWLHQNSSEASSRSSELTAHKETRLRKALASVTIPTDVTKSNGLEAATSTVAIAQPQTPTKTASITPTAARFPQQDGVYLYGQSPKSGQLGQGYIIFEKHQNKVTGALYMPSSEFSCFNGTLRSSGELAMTVNGFAGDESPTQVAANNTLPQVKDGESSTYAHSVTLQDYNQINNISSSDRQVLQTCQANVQK</sequence>
<dbReference type="Proteomes" id="UP000503129">
    <property type="component" value="Chromosome"/>
</dbReference>